<comment type="caution">
    <text evidence="1">The sequence shown here is derived from an EMBL/GenBank/DDBJ whole genome shotgun (WGS) entry which is preliminary data.</text>
</comment>
<reference evidence="1 2" key="1">
    <citation type="submission" date="2019-03" db="EMBL/GenBank/DDBJ databases">
        <title>Genomic Encyclopedia of Type Strains, Phase IV (KMG-IV): sequencing the most valuable type-strain genomes for metagenomic binning, comparative biology and taxonomic classification.</title>
        <authorList>
            <person name="Goeker M."/>
        </authorList>
    </citation>
    <scope>NUCLEOTIDE SEQUENCE [LARGE SCALE GENOMIC DNA]</scope>
    <source>
        <strain evidence="1 2">DSM 100556</strain>
    </source>
</reference>
<dbReference type="AlphaFoldDB" id="A0A4V2QBU1"/>
<dbReference type="NCBIfam" id="NF041499">
    <property type="entry name" value="MobP3"/>
    <property type="match status" value="1"/>
</dbReference>
<dbReference type="STRING" id="1469948.GCA_000732725_03893"/>
<organism evidence="1 2">
    <name type="scientific">Kineothrix alysoides</name>
    <dbReference type="NCBI Taxonomy" id="1469948"/>
    <lineage>
        <taxon>Bacteria</taxon>
        <taxon>Bacillati</taxon>
        <taxon>Bacillota</taxon>
        <taxon>Clostridia</taxon>
        <taxon>Lachnospirales</taxon>
        <taxon>Lachnospiraceae</taxon>
        <taxon>Kineothrix</taxon>
    </lineage>
</organism>
<dbReference type="Pfam" id="PF18555">
    <property type="entry name" value="MobL"/>
    <property type="match status" value="1"/>
</dbReference>
<keyword evidence="2" id="KW-1185">Reference proteome</keyword>
<gene>
    <name evidence="1" type="ORF">EDD76_108207</name>
</gene>
<dbReference type="InterPro" id="IPR041073">
    <property type="entry name" value="MobL"/>
</dbReference>
<dbReference type="EMBL" id="SLUO01000008">
    <property type="protein sequence ID" value="TCL57672.1"/>
    <property type="molecule type" value="Genomic_DNA"/>
</dbReference>
<protein>
    <submittedName>
        <fullName evidence="1">Uncharacterized protein</fullName>
    </submittedName>
</protein>
<name>A0A4V2QBU1_9FIRM</name>
<evidence type="ECO:0000313" key="1">
    <source>
        <dbReference type="EMBL" id="TCL57672.1"/>
    </source>
</evidence>
<evidence type="ECO:0000313" key="2">
    <source>
        <dbReference type="Proteomes" id="UP000295718"/>
    </source>
</evidence>
<dbReference type="InterPro" id="IPR048102">
    <property type="entry name" value="MobP3"/>
</dbReference>
<accession>A0A4V2QBU1</accession>
<dbReference type="Proteomes" id="UP000295718">
    <property type="component" value="Unassembled WGS sequence"/>
</dbReference>
<sequence>MSILFYKQRHRNPNRKDTAGANYAHVRYIAIRRGVMNNKGMNHGLFGKLEPGIIQEFEDWREVARQVYSNSKKGTVMYRSVVSFVEETAKELLLKDQKSWQRYIENHILTIAEKNGIKREHLQWAAAVHGEKKHPHIHIVFWDTSVRVQNPYTSPKIPDAIRKQMIKDTFAEKILAYAREKDSAIRELRQITNYLIEQFENNLRCKKMTGYKQIEKMLNTELDTEAYFDEKLLQNIAEQLFLLKGSLPKEGRLSYQFLSLECKEKVDDLVAFLLSMIPEIKQCFDRYVDAKYRMAKLYAMDETILAKQKGGFEKEAEKILANRVLSGVKMLLRLESENRTIIYMERRREYFASRLLLDALNTLAQTAWKQEEDYYNYQNTSSDLSKEAKKELFMKNQDKGYEH</sequence>
<proteinExistence type="predicted"/>
<dbReference type="RefSeq" id="WP_031392515.1">
    <property type="nucleotide sequence ID" value="NZ_JPNB01000003.1"/>
</dbReference>